<proteinExistence type="predicted"/>
<sequence length="43" mass="4569">MVTGPETGLQVPDVSRLTDPEVSSPWSSLNANLRSRDIVSSIG</sequence>
<keyword evidence="3" id="KW-1185">Reference proteome</keyword>
<feature type="region of interest" description="Disordered" evidence="1">
    <location>
        <begin position="1"/>
        <end position="27"/>
    </location>
</feature>
<reference evidence="2 3" key="1">
    <citation type="submission" date="2018-11" db="EMBL/GenBank/DDBJ databases">
        <title>Microbial catabolism of amino acid.</title>
        <authorList>
            <person name="Hibi M."/>
            <person name="Ogawa J."/>
        </authorList>
    </citation>
    <scope>NUCLEOTIDE SEQUENCE [LARGE SCALE GENOMIC DNA]</scope>
    <source>
        <strain evidence="2 3">C31-06</strain>
    </source>
</reference>
<dbReference type="EMBL" id="BHYM01000038">
    <property type="protein sequence ID" value="GCE40863.1"/>
    <property type="molecule type" value="Genomic_DNA"/>
</dbReference>
<evidence type="ECO:0000313" key="3">
    <source>
        <dbReference type="Proteomes" id="UP000287519"/>
    </source>
</evidence>
<dbReference type="AlphaFoldDB" id="A0A402CBC3"/>
<organism evidence="2 3">
    <name type="scientific">Rhodococcus wratislaviensis</name>
    <name type="common">Tsukamurella wratislaviensis</name>
    <dbReference type="NCBI Taxonomy" id="44752"/>
    <lineage>
        <taxon>Bacteria</taxon>
        <taxon>Bacillati</taxon>
        <taxon>Actinomycetota</taxon>
        <taxon>Actinomycetes</taxon>
        <taxon>Mycobacteriales</taxon>
        <taxon>Nocardiaceae</taxon>
        <taxon>Rhodococcus</taxon>
    </lineage>
</organism>
<comment type="caution">
    <text evidence="2">The sequence shown here is derived from an EMBL/GenBank/DDBJ whole genome shotgun (WGS) entry which is preliminary data.</text>
</comment>
<accession>A0A402CBC3</accession>
<dbReference type="Proteomes" id="UP000287519">
    <property type="component" value="Unassembled WGS sequence"/>
</dbReference>
<evidence type="ECO:0000256" key="1">
    <source>
        <dbReference type="SAM" id="MobiDB-lite"/>
    </source>
</evidence>
<gene>
    <name evidence="2" type="ORF">Rhow_004506</name>
</gene>
<evidence type="ECO:0000313" key="2">
    <source>
        <dbReference type="EMBL" id="GCE40863.1"/>
    </source>
</evidence>
<name>A0A402CBC3_RHOWR</name>
<protein>
    <submittedName>
        <fullName evidence="2">Uncharacterized protein</fullName>
    </submittedName>
</protein>